<evidence type="ECO:0000313" key="3">
    <source>
        <dbReference type="Proteomes" id="UP000799423"/>
    </source>
</evidence>
<dbReference type="AlphaFoldDB" id="A0A6A7BK70"/>
<name>A0A6A7BK70_9PLEO</name>
<evidence type="ECO:0000313" key="2">
    <source>
        <dbReference type="EMBL" id="KAF2855916.1"/>
    </source>
</evidence>
<keyword evidence="1" id="KW-0472">Membrane</keyword>
<gene>
    <name evidence="2" type="ORF">T440DRAFT_92867</name>
</gene>
<accession>A0A6A7BK70</accession>
<proteinExistence type="predicted"/>
<keyword evidence="1" id="KW-1133">Transmembrane helix</keyword>
<dbReference type="Proteomes" id="UP000799423">
    <property type="component" value="Unassembled WGS sequence"/>
</dbReference>
<keyword evidence="1" id="KW-0812">Transmembrane</keyword>
<keyword evidence="3" id="KW-1185">Reference proteome</keyword>
<dbReference type="EMBL" id="MU006289">
    <property type="protein sequence ID" value="KAF2855916.1"/>
    <property type="molecule type" value="Genomic_DNA"/>
</dbReference>
<protein>
    <submittedName>
        <fullName evidence="2">Uncharacterized protein</fullName>
    </submittedName>
</protein>
<reference evidence="2" key="1">
    <citation type="submission" date="2020-01" db="EMBL/GenBank/DDBJ databases">
        <authorList>
            <consortium name="DOE Joint Genome Institute"/>
            <person name="Haridas S."/>
            <person name="Albert R."/>
            <person name="Binder M."/>
            <person name="Bloem J."/>
            <person name="Labutti K."/>
            <person name="Salamov A."/>
            <person name="Andreopoulos B."/>
            <person name="Baker S.E."/>
            <person name="Barry K."/>
            <person name="Bills G."/>
            <person name="Bluhm B.H."/>
            <person name="Cannon C."/>
            <person name="Castanera R."/>
            <person name="Culley D.E."/>
            <person name="Daum C."/>
            <person name="Ezra D."/>
            <person name="Gonzalez J.B."/>
            <person name="Henrissat B."/>
            <person name="Kuo A."/>
            <person name="Liang C."/>
            <person name="Lipzen A."/>
            <person name="Lutzoni F."/>
            <person name="Magnuson J."/>
            <person name="Mondo S."/>
            <person name="Nolan M."/>
            <person name="Ohm R."/>
            <person name="Pangilinan J."/>
            <person name="Park H.-J."/>
            <person name="Ramirez L."/>
            <person name="Alfaro M."/>
            <person name="Sun H."/>
            <person name="Tritt A."/>
            <person name="Yoshinaga Y."/>
            <person name="Zwiers L.-H."/>
            <person name="Turgeon B.G."/>
            <person name="Goodwin S.B."/>
            <person name="Spatafora J.W."/>
            <person name="Crous P.W."/>
            <person name="Grigoriev I.V."/>
        </authorList>
    </citation>
    <scope>NUCLEOTIDE SEQUENCE</scope>
    <source>
        <strain evidence="2">IPT5</strain>
    </source>
</reference>
<feature type="transmembrane region" description="Helical" evidence="1">
    <location>
        <begin position="63"/>
        <end position="85"/>
    </location>
</feature>
<sequence length="95" mass="10702">MSLQTKQIRIWSTPCGARALGPCTGAMVKVMTMLTSGVFLNPGDANSPRAWLYMQPNRRASNLLPLAINFSFLSFSFLPLNLYQLSRNLQHFSYM</sequence>
<organism evidence="2 3">
    <name type="scientific">Plenodomus tracheiphilus IPT5</name>
    <dbReference type="NCBI Taxonomy" id="1408161"/>
    <lineage>
        <taxon>Eukaryota</taxon>
        <taxon>Fungi</taxon>
        <taxon>Dikarya</taxon>
        <taxon>Ascomycota</taxon>
        <taxon>Pezizomycotina</taxon>
        <taxon>Dothideomycetes</taxon>
        <taxon>Pleosporomycetidae</taxon>
        <taxon>Pleosporales</taxon>
        <taxon>Pleosporineae</taxon>
        <taxon>Leptosphaeriaceae</taxon>
        <taxon>Plenodomus</taxon>
    </lineage>
</organism>
<evidence type="ECO:0000256" key="1">
    <source>
        <dbReference type="SAM" id="Phobius"/>
    </source>
</evidence>